<feature type="compositionally biased region" description="Low complexity" evidence="1">
    <location>
        <begin position="19"/>
        <end position="32"/>
    </location>
</feature>
<dbReference type="EMBL" id="JBEPBX010000009">
    <property type="protein sequence ID" value="MER6614332.1"/>
    <property type="molecule type" value="Genomic_DNA"/>
</dbReference>
<gene>
    <name evidence="2" type="ORF">ABT276_13330</name>
</gene>
<accession>A0ABV1UVR5</accession>
<keyword evidence="3" id="KW-1185">Reference proteome</keyword>
<sequence>MPGSGAPDVTELVGRARRASAPVPAAQPRVPSAARELLTEGTYGSLLDGYDYGEINALLGK</sequence>
<evidence type="ECO:0000256" key="1">
    <source>
        <dbReference type="SAM" id="MobiDB-lite"/>
    </source>
</evidence>
<name>A0ABV1UVR5_9ACTN</name>
<protein>
    <submittedName>
        <fullName evidence="2">Uncharacterized protein</fullName>
    </submittedName>
</protein>
<comment type="caution">
    <text evidence="2">The sequence shown here is derived from an EMBL/GenBank/DDBJ whole genome shotgun (WGS) entry which is preliminary data.</text>
</comment>
<dbReference type="Proteomes" id="UP001445472">
    <property type="component" value="Unassembled WGS sequence"/>
</dbReference>
<evidence type="ECO:0000313" key="3">
    <source>
        <dbReference type="Proteomes" id="UP001445472"/>
    </source>
</evidence>
<evidence type="ECO:0000313" key="2">
    <source>
        <dbReference type="EMBL" id="MER6614332.1"/>
    </source>
</evidence>
<feature type="region of interest" description="Disordered" evidence="1">
    <location>
        <begin position="1"/>
        <end position="32"/>
    </location>
</feature>
<organism evidence="2 3">
    <name type="scientific">Streptomyces xantholiticus</name>
    <dbReference type="NCBI Taxonomy" id="68285"/>
    <lineage>
        <taxon>Bacteria</taxon>
        <taxon>Bacillati</taxon>
        <taxon>Actinomycetota</taxon>
        <taxon>Actinomycetes</taxon>
        <taxon>Kitasatosporales</taxon>
        <taxon>Streptomycetaceae</taxon>
        <taxon>Streptomyces</taxon>
    </lineage>
</organism>
<reference evidence="2 3" key="1">
    <citation type="submission" date="2024-06" db="EMBL/GenBank/DDBJ databases">
        <title>The Natural Products Discovery Center: Release of the First 8490 Sequenced Strains for Exploring Actinobacteria Biosynthetic Diversity.</title>
        <authorList>
            <person name="Kalkreuter E."/>
            <person name="Kautsar S.A."/>
            <person name="Yang D."/>
            <person name="Bader C.D."/>
            <person name="Teijaro C.N."/>
            <person name="Fluegel L."/>
            <person name="Davis C.M."/>
            <person name="Simpson J.R."/>
            <person name="Lauterbach L."/>
            <person name="Steele A.D."/>
            <person name="Gui C."/>
            <person name="Meng S."/>
            <person name="Li G."/>
            <person name="Viehrig K."/>
            <person name="Ye F."/>
            <person name="Su P."/>
            <person name="Kiefer A.F."/>
            <person name="Nichols A."/>
            <person name="Cepeda A.J."/>
            <person name="Yan W."/>
            <person name="Fan B."/>
            <person name="Jiang Y."/>
            <person name="Adhikari A."/>
            <person name="Zheng C.-J."/>
            <person name="Schuster L."/>
            <person name="Cowan T.M."/>
            <person name="Smanski M.J."/>
            <person name="Chevrette M.G."/>
            <person name="De Carvalho L.P.S."/>
            <person name="Shen B."/>
        </authorList>
    </citation>
    <scope>NUCLEOTIDE SEQUENCE [LARGE SCALE GENOMIC DNA]</scope>
    <source>
        <strain evidence="2 3">NPDC000837</strain>
    </source>
</reference>
<dbReference type="RefSeq" id="WP_351976197.1">
    <property type="nucleotide sequence ID" value="NZ_JBEPBX010000009.1"/>
</dbReference>
<proteinExistence type="predicted"/>